<evidence type="ECO:0000256" key="5">
    <source>
        <dbReference type="ARBA" id="ARBA00022962"/>
    </source>
</evidence>
<name>A0A811UBD1_CERCA</name>
<dbReference type="Pfam" id="PF00448">
    <property type="entry name" value="SRP54"/>
    <property type="match status" value="1"/>
</dbReference>
<dbReference type="Pfam" id="PF01965">
    <property type="entry name" value="DJ-1_PfpI"/>
    <property type="match status" value="1"/>
</dbReference>
<evidence type="ECO:0000256" key="6">
    <source>
        <dbReference type="ARBA" id="ARBA00023134"/>
    </source>
</evidence>
<proteinExistence type="inferred from homology"/>
<dbReference type="Gene3D" id="1.10.260.30">
    <property type="entry name" value="Signal recognition particle, SRP54 subunit, M-domain"/>
    <property type="match status" value="1"/>
</dbReference>
<dbReference type="Gene3D" id="1.20.120.140">
    <property type="entry name" value="Signal recognition particle SRP54, nucleotide-binding domain"/>
    <property type="match status" value="1"/>
</dbReference>
<keyword evidence="4" id="KW-0694">RNA-binding</keyword>
<dbReference type="SUPFAM" id="SSF52317">
    <property type="entry name" value="Class I glutamine amidotransferase-like"/>
    <property type="match status" value="1"/>
</dbReference>
<dbReference type="GO" id="GO:0008312">
    <property type="term" value="F:7S RNA binding"/>
    <property type="evidence" value="ECO:0007669"/>
    <property type="project" value="InterPro"/>
</dbReference>
<evidence type="ECO:0000256" key="2">
    <source>
        <dbReference type="ARBA" id="ARBA00022741"/>
    </source>
</evidence>
<evidence type="ECO:0000256" key="8">
    <source>
        <dbReference type="ARBA" id="ARBA00023274"/>
    </source>
</evidence>
<evidence type="ECO:0000259" key="13">
    <source>
        <dbReference type="SMART" id="SM00962"/>
    </source>
</evidence>
<keyword evidence="2" id="KW-0547">Nucleotide-binding</keyword>
<evidence type="ECO:0000256" key="3">
    <source>
        <dbReference type="ARBA" id="ARBA00022801"/>
    </source>
</evidence>
<evidence type="ECO:0000313" key="15">
    <source>
        <dbReference type="EMBL" id="CAD6996572.1"/>
    </source>
</evidence>
<sequence length="635" mass="70543">MREVRIALIEADVSLEVIKRFISDIKDKVVGEQVIKSVSPVQMIIKIVKDNLVAILGSKKSELNLAVKPPAVIMIVGLQGADVYRPAAQKQLEVLGKQIDVQTLPTVVGEGPIAITKRALAAAKNGNYDVLILDTAGRLHIDNNMMNELKAIKEITSPTEVILVADAMIGQDAVNIVKSFNERIGVTGIVLTRVDGDARGGAALSMRMITNCPIKFIACGEKLSDLDDFYPDRIARRILDMGDVVSLVERAAEIVGQEEINKLQEKIKKGRFDLNDLIRMLKTLKKMDGISNIIRFIPSSFTKKLGSGIPDDGRVKKYIAIINSMTKKEKRDPDILNGKRRLRIAKGSGTNVMDINLLIKQYDQINAIVNKFGKVDYSKLKESDLIDMLEFVLQYLDYMEIRYSMSEKKLKAAVVLSGCGHLDGTEIREGVLSLLVLDQQEVEVKCFAPDIDVTQVMDHKAKEAVKEKRNVLVEAARITRGEIYDLKEAKAEDFDMLVVPGGYGVARNLSNLGENRDAVTVLPEFERLVSEFFITKKPIGAICISPAIIVFILSSRIGKEKNRIKVTIGDDREKLIEKLGGEHIKCDTELSIEDEEHNVFSCSAYIRSDEGTYSVYQGIKHMIDGMVKKLTKGIK</sequence>
<evidence type="ECO:0000313" key="16">
    <source>
        <dbReference type="Proteomes" id="UP000606786"/>
    </source>
</evidence>
<feature type="domain" description="SRP54-type proteins GTP-binding" evidence="13">
    <location>
        <begin position="70"/>
        <end position="240"/>
    </location>
</feature>
<dbReference type="Pfam" id="PF02978">
    <property type="entry name" value="SRP_SPB"/>
    <property type="match status" value="1"/>
</dbReference>
<dbReference type="AlphaFoldDB" id="A0A811UBD1"/>
<comment type="caution">
    <text evidence="15">The sequence shown here is derived from an EMBL/GenBank/DDBJ whole genome shotgun (WGS) entry which is preliminary data.</text>
</comment>
<feature type="domain" description="Signal recognition particle SRP54 helical bundle" evidence="14">
    <location>
        <begin position="1"/>
        <end position="56"/>
    </location>
</feature>
<evidence type="ECO:0000256" key="4">
    <source>
        <dbReference type="ARBA" id="ARBA00022884"/>
    </source>
</evidence>
<dbReference type="SMART" id="SM00963">
    <property type="entry name" value="SRP54_N"/>
    <property type="match status" value="1"/>
</dbReference>
<keyword evidence="3" id="KW-0378">Hydrolase</keyword>
<protein>
    <recommendedName>
        <fullName evidence="9">Signal recognition particle subunit SRP54</fullName>
        <ecNumber evidence="11">3.6.5.4</ecNumber>
    </recommendedName>
    <alternativeName>
        <fullName evidence="10">Signal recognition particle 54 kDa protein</fullName>
    </alternativeName>
</protein>
<reference evidence="15" key="1">
    <citation type="submission" date="2020-11" db="EMBL/GenBank/DDBJ databases">
        <authorList>
            <person name="Whitehead M."/>
        </authorList>
    </citation>
    <scope>NUCLEOTIDE SEQUENCE</scope>
    <source>
        <strain evidence="15">EGII</strain>
    </source>
</reference>
<evidence type="ECO:0000259" key="14">
    <source>
        <dbReference type="SMART" id="SM00963"/>
    </source>
</evidence>
<dbReference type="GO" id="GO:0005786">
    <property type="term" value="C:signal recognition particle, endoplasmic reticulum targeting"/>
    <property type="evidence" value="ECO:0007669"/>
    <property type="project" value="UniProtKB-KW"/>
</dbReference>
<dbReference type="SUPFAM" id="SSF52540">
    <property type="entry name" value="P-loop containing nucleoside triphosphate hydrolases"/>
    <property type="match status" value="1"/>
</dbReference>
<dbReference type="InterPro" id="IPR029062">
    <property type="entry name" value="Class_I_gatase-like"/>
</dbReference>
<dbReference type="InterPro" id="IPR022941">
    <property type="entry name" value="SRP54"/>
</dbReference>
<dbReference type="NCBIfam" id="NF008747">
    <property type="entry name" value="PRK11780.1"/>
    <property type="match status" value="1"/>
</dbReference>
<evidence type="ECO:0000256" key="10">
    <source>
        <dbReference type="ARBA" id="ARBA00034907"/>
    </source>
</evidence>
<dbReference type="OrthoDB" id="10250817at2759"/>
<organism evidence="15 16">
    <name type="scientific">Ceratitis capitata</name>
    <name type="common">Mediterranean fruit fly</name>
    <name type="synonym">Tephritis capitata</name>
    <dbReference type="NCBI Taxonomy" id="7213"/>
    <lineage>
        <taxon>Eukaryota</taxon>
        <taxon>Metazoa</taxon>
        <taxon>Ecdysozoa</taxon>
        <taxon>Arthropoda</taxon>
        <taxon>Hexapoda</taxon>
        <taxon>Insecta</taxon>
        <taxon>Pterygota</taxon>
        <taxon>Neoptera</taxon>
        <taxon>Endopterygota</taxon>
        <taxon>Diptera</taxon>
        <taxon>Brachycera</taxon>
        <taxon>Muscomorpha</taxon>
        <taxon>Tephritoidea</taxon>
        <taxon>Tephritidae</taxon>
        <taxon>Ceratitis</taxon>
        <taxon>Ceratitis</taxon>
    </lineage>
</organism>
<keyword evidence="6" id="KW-0342">GTP-binding</keyword>
<gene>
    <name evidence="15" type="ORF">CCAP1982_LOCUS5240</name>
</gene>
<dbReference type="InterPro" id="IPR000897">
    <property type="entry name" value="SRP54_GTPase_dom"/>
</dbReference>
<evidence type="ECO:0000256" key="1">
    <source>
        <dbReference type="ARBA" id="ARBA00005450"/>
    </source>
</evidence>
<evidence type="ECO:0000256" key="12">
    <source>
        <dbReference type="ARBA" id="ARBA00048157"/>
    </source>
</evidence>
<evidence type="ECO:0000256" key="7">
    <source>
        <dbReference type="ARBA" id="ARBA00023135"/>
    </source>
</evidence>
<dbReference type="EMBL" id="CAJHJT010000006">
    <property type="protein sequence ID" value="CAD6996572.1"/>
    <property type="molecule type" value="Genomic_DNA"/>
</dbReference>
<dbReference type="Gene3D" id="3.40.50.880">
    <property type="match status" value="1"/>
</dbReference>
<keyword evidence="8" id="KW-0687">Ribonucleoprotein</keyword>
<dbReference type="InterPro" id="IPR004125">
    <property type="entry name" value="Signal_recog_particle_SRP54_M"/>
</dbReference>
<keyword evidence="7" id="KW-0733">Signal recognition particle</keyword>
<accession>A0A811UBD1</accession>
<comment type="similarity">
    <text evidence="1">Belongs to the GTP-binding SRP family. SRP54 subfamily.</text>
</comment>
<dbReference type="InterPro" id="IPR002818">
    <property type="entry name" value="DJ-1/PfpI"/>
</dbReference>
<dbReference type="InterPro" id="IPR042101">
    <property type="entry name" value="SRP54_N_sf"/>
</dbReference>
<comment type="catalytic activity">
    <reaction evidence="12">
        <text>GTP + H2O = GDP + phosphate + H(+)</text>
        <dbReference type="Rhea" id="RHEA:19669"/>
        <dbReference type="ChEBI" id="CHEBI:15377"/>
        <dbReference type="ChEBI" id="CHEBI:15378"/>
        <dbReference type="ChEBI" id="CHEBI:37565"/>
        <dbReference type="ChEBI" id="CHEBI:43474"/>
        <dbReference type="ChEBI" id="CHEBI:58189"/>
        <dbReference type="EC" id="3.6.5.4"/>
    </reaction>
    <physiologicalReaction direction="left-to-right" evidence="12">
        <dbReference type="Rhea" id="RHEA:19670"/>
    </physiologicalReaction>
</comment>
<dbReference type="GO" id="GO:0006614">
    <property type="term" value="P:SRP-dependent cotranslational protein targeting to membrane"/>
    <property type="evidence" value="ECO:0007669"/>
    <property type="project" value="InterPro"/>
</dbReference>
<evidence type="ECO:0000256" key="11">
    <source>
        <dbReference type="ARBA" id="ARBA00035672"/>
    </source>
</evidence>
<evidence type="ECO:0000256" key="9">
    <source>
        <dbReference type="ARBA" id="ARBA00034832"/>
    </source>
</evidence>
<dbReference type="PANTHER" id="PTHR11564">
    <property type="entry name" value="SIGNAL RECOGNITION PARTICLE 54K PROTEIN SRP54"/>
    <property type="match status" value="1"/>
</dbReference>
<dbReference type="Pfam" id="PF02881">
    <property type="entry name" value="SRP54_N"/>
    <property type="match status" value="1"/>
</dbReference>
<dbReference type="PANTHER" id="PTHR11564:SF5">
    <property type="entry name" value="SIGNAL RECOGNITION PARTICLE SUBUNIT SRP54"/>
    <property type="match status" value="1"/>
</dbReference>
<dbReference type="InterPro" id="IPR036891">
    <property type="entry name" value="Signal_recog_part_SRP54_M_sf"/>
</dbReference>
<dbReference type="EC" id="3.6.5.4" evidence="11"/>
<keyword evidence="16" id="KW-1185">Reference proteome</keyword>
<dbReference type="GO" id="GO:0005525">
    <property type="term" value="F:GTP binding"/>
    <property type="evidence" value="ECO:0007669"/>
    <property type="project" value="UniProtKB-KW"/>
</dbReference>
<keyword evidence="5" id="KW-0315">Glutamine amidotransferase</keyword>
<dbReference type="SMART" id="SM00962">
    <property type="entry name" value="SRP54"/>
    <property type="match status" value="1"/>
</dbReference>
<dbReference type="InterPro" id="IPR027417">
    <property type="entry name" value="P-loop_NTPase"/>
</dbReference>
<dbReference type="GO" id="GO:0003924">
    <property type="term" value="F:GTPase activity"/>
    <property type="evidence" value="ECO:0007669"/>
    <property type="project" value="InterPro"/>
</dbReference>
<dbReference type="Gene3D" id="3.40.50.300">
    <property type="entry name" value="P-loop containing nucleotide triphosphate hydrolases"/>
    <property type="match status" value="1"/>
</dbReference>
<dbReference type="InterPro" id="IPR013822">
    <property type="entry name" value="Signal_recog_particl_SRP54_hlx"/>
</dbReference>
<dbReference type="Proteomes" id="UP000606786">
    <property type="component" value="Unassembled WGS sequence"/>
</dbReference>
<dbReference type="SUPFAM" id="SSF47446">
    <property type="entry name" value="Signal peptide-binding domain"/>
    <property type="match status" value="1"/>
</dbReference>